<evidence type="ECO:0000256" key="1">
    <source>
        <dbReference type="SAM" id="SignalP"/>
    </source>
</evidence>
<name>A0A379YKJ3_9GAMM</name>
<dbReference type="NCBIfam" id="NF041432">
    <property type="entry name" value="MchS3"/>
    <property type="match status" value="1"/>
</dbReference>
<sequence>MKMILRVVALLVVSFCSLSGYAAEQSREETENVLSKVSDFSLGMNGFVGIGSVGETELIRILTYQDAGDIFLRIAKNPQATPEAKLYAACGLKKLNNNNGEADFAQEWDKQVSVLKGDILRTEKFKEVYFNILKHGCW</sequence>
<dbReference type="RefSeq" id="WP_115182900.1">
    <property type="nucleotide sequence ID" value="NZ_CAMKUF010000002.1"/>
</dbReference>
<feature type="chain" id="PRO_5016697568" evidence="1">
    <location>
        <begin position="23"/>
        <end position="138"/>
    </location>
</feature>
<evidence type="ECO:0000313" key="3">
    <source>
        <dbReference type="Proteomes" id="UP000255529"/>
    </source>
</evidence>
<proteinExistence type="predicted"/>
<keyword evidence="1" id="KW-0732">Signal</keyword>
<gene>
    <name evidence="2" type="ORF">NCTC11544_00649</name>
</gene>
<protein>
    <submittedName>
        <fullName evidence="2">Uncharacterized protein</fullName>
    </submittedName>
</protein>
<dbReference type="AlphaFoldDB" id="A0A379YKJ3"/>
<organism evidence="2 3">
    <name type="scientific">Serratia quinivorans</name>
    <dbReference type="NCBI Taxonomy" id="137545"/>
    <lineage>
        <taxon>Bacteria</taxon>
        <taxon>Pseudomonadati</taxon>
        <taxon>Pseudomonadota</taxon>
        <taxon>Gammaproteobacteria</taxon>
        <taxon>Enterobacterales</taxon>
        <taxon>Yersiniaceae</taxon>
        <taxon>Serratia</taxon>
    </lineage>
</organism>
<dbReference type="Proteomes" id="UP000255529">
    <property type="component" value="Unassembled WGS sequence"/>
</dbReference>
<dbReference type="EMBL" id="UGYN01000002">
    <property type="protein sequence ID" value="SUI46572.1"/>
    <property type="molecule type" value="Genomic_DNA"/>
</dbReference>
<reference evidence="2 3" key="1">
    <citation type="submission" date="2018-06" db="EMBL/GenBank/DDBJ databases">
        <authorList>
            <consortium name="Pathogen Informatics"/>
            <person name="Doyle S."/>
        </authorList>
    </citation>
    <scope>NUCLEOTIDE SEQUENCE [LARGE SCALE GENOMIC DNA]</scope>
    <source>
        <strain evidence="2 3">NCTC11544</strain>
    </source>
</reference>
<evidence type="ECO:0000313" key="2">
    <source>
        <dbReference type="EMBL" id="SUI46572.1"/>
    </source>
</evidence>
<accession>A0A379YKJ3</accession>
<feature type="signal peptide" evidence="1">
    <location>
        <begin position="1"/>
        <end position="22"/>
    </location>
</feature>